<reference evidence="1" key="2">
    <citation type="submission" date="2024-02" db="EMBL/GenBank/DDBJ databases">
        <authorList>
            <person name="Hu B."/>
        </authorList>
    </citation>
    <scope>NUCLEOTIDE SEQUENCE</scope>
    <source>
        <strain evidence="1">8B/Uganda/UGR65/2019</strain>
    </source>
</reference>
<proteinExistence type="predicted"/>
<accession>A0AAU7E3I8</accession>
<evidence type="ECO:0000313" key="1">
    <source>
        <dbReference type="EMBL" id="XBH24203.1"/>
    </source>
</evidence>
<sequence length="216" mass="23108">MGSWATGAMLAAGAASDMLTGLGNLVFAGLNYSNQVRVQQQQLALARDQLALLDRTSNPVTVFNNALEMGMDPFSARQLAGSHESRYMGATPLPPLHNREFLALTGTRVGPQMLSANSAFVNGVGRGVPPRTPLPGFANLNYSGLRQPGSSSSSSVSSYTSISPYSTLSSSSSFFQVEFCFWFSCQHCSLQGFTREMISLFLFHGFHTRSGGFNGG</sequence>
<name>A0AAU7E3I8_9CALI</name>
<reference evidence="1" key="1">
    <citation type="journal article" date="2024" name="Microbiome">
        <title>Substantial viral diversity in bats and rodents from East Africa: insights into evolution, recombination, and cocirculation.</title>
        <authorList>
            <person name="Wang D."/>
            <person name="Yang X."/>
            <person name="Ren Z."/>
            <person name="Hu B."/>
            <person name="Zhao H."/>
            <person name="Yang K."/>
            <person name="Shi P."/>
            <person name="Zhang Z."/>
            <person name="Feng Q."/>
            <person name="Nawenja C.V."/>
            <person name="Obanda V."/>
            <person name="Robert K."/>
            <person name="Nalikka B."/>
            <person name="Waruhiu C.N."/>
            <person name="Ochola G.O."/>
            <person name="Onyuok S.O."/>
            <person name="Ochieng H."/>
            <person name="Li B."/>
            <person name="Zhu Y."/>
            <person name="Si H."/>
            <person name="Yin J."/>
            <person name="Kristiansen K."/>
            <person name="Jin X."/>
            <person name="Xu X."/>
            <person name="Xiao M."/>
            <person name="Agwanda B."/>
            <person name="Ommeh S."/>
            <person name="Li J."/>
            <person name="Shi Z.L."/>
        </authorList>
    </citation>
    <scope>NUCLEOTIDE SEQUENCE</scope>
    <source>
        <strain evidence="1">8B/Uganda/UGR65/2019</strain>
    </source>
</reference>
<protein>
    <submittedName>
        <fullName evidence="1">Small basic protein</fullName>
    </submittedName>
</protein>
<dbReference type="EMBL" id="PP712032">
    <property type="protein sequence ID" value="XBH24203.1"/>
    <property type="molecule type" value="Genomic_RNA"/>
</dbReference>
<organism evidence="1">
    <name type="scientific">Rousettus bat calicivirus</name>
    <dbReference type="NCBI Taxonomy" id="3141901"/>
    <lineage>
        <taxon>Viruses</taxon>
        <taxon>Riboviria</taxon>
        <taxon>Orthornavirae</taxon>
        <taxon>Pisuviricota</taxon>
        <taxon>Pisoniviricetes</taxon>
        <taxon>Picornavirales</taxon>
        <taxon>Caliciviridae</taxon>
    </lineage>
</organism>